<organism evidence="11 12">
    <name type="scientific">Schaalia turicensis</name>
    <dbReference type="NCBI Taxonomy" id="131111"/>
    <lineage>
        <taxon>Bacteria</taxon>
        <taxon>Bacillati</taxon>
        <taxon>Actinomycetota</taxon>
        <taxon>Actinomycetes</taxon>
        <taxon>Actinomycetales</taxon>
        <taxon>Actinomycetaceae</taxon>
        <taxon>Schaalia</taxon>
    </lineage>
</organism>
<dbReference type="Pfam" id="PF00085">
    <property type="entry name" value="Thioredoxin"/>
    <property type="match status" value="1"/>
</dbReference>
<feature type="site" description="Contributes to redox potential value" evidence="8">
    <location>
        <position position="31"/>
    </location>
</feature>
<dbReference type="InterPro" id="IPR036249">
    <property type="entry name" value="Thioredoxin-like_sf"/>
</dbReference>
<feature type="site" description="Contributes to redox potential value" evidence="8">
    <location>
        <position position="32"/>
    </location>
</feature>
<dbReference type="NCBIfam" id="TIGR01068">
    <property type="entry name" value="thioredoxin"/>
    <property type="match status" value="1"/>
</dbReference>
<comment type="similarity">
    <text evidence="1 7">Belongs to the thioredoxin family.</text>
</comment>
<dbReference type="GO" id="GO:0005829">
    <property type="term" value="C:cytosol"/>
    <property type="evidence" value="ECO:0007669"/>
    <property type="project" value="TreeGrafter"/>
</dbReference>
<evidence type="ECO:0000256" key="5">
    <source>
        <dbReference type="ARBA" id="ARBA00023284"/>
    </source>
</evidence>
<dbReference type="EMBL" id="PKKJ01000011">
    <property type="protein sequence ID" value="PKY65878.1"/>
    <property type="molecule type" value="Genomic_DNA"/>
</dbReference>
<feature type="site" description="Deprotonates C-terminal active site Cys" evidence="8">
    <location>
        <position position="24"/>
    </location>
</feature>
<feature type="disulfide bond" description="Redox-active" evidence="9">
    <location>
        <begin position="30"/>
        <end position="33"/>
    </location>
</feature>
<dbReference type="PIRSF" id="PIRSF000077">
    <property type="entry name" value="Thioredoxin"/>
    <property type="match status" value="1"/>
</dbReference>
<keyword evidence="4 9" id="KW-1015">Disulfide bond</keyword>
<dbReference type="PROSITE" id="PS00194">
    <property type="entry name" value="THIOREDOXIN_1"/>
    <property type="match status" value="1"/>
</dbReference>
<feature type="active site" description="Nucleophile" evidence="8">
    <location>
        <position position="33"/>
    </location>
</feature>
<gene>
    <name evidence="11" type="primary">trxA</name>
    <name evidence="11" type="ORF">CYJ25_07365</name>
</gene>
<evidence type="ECO:0000256" key="2">
    <source>
        <dbReference type="ARBA" id="ARBA00022448"/>
    </source>
</evidence>
<evidence type="ECO:0000256" key="3">
    <source>
        <dbReference type="ARBA" id="ARBA00022982"/>
    </source>
</evidence>
<dbReference type="AlphaFoldDB" id="A0A2I1I417"/>
<evidence type="ECO:0000256" key="8">
    <source>
        <dbReference type="PIRSR" id="PIRSR000077-1"/>
    </source>
</evidence>
<dbReference type="GO" id="GO:0015035">
    <property type="term" value="F:protein-disulfide reductase activity"/>
    <property type="evidence" value="ECO:0007669"/>
    <property type="project" value="UniProtKB-UniRule"/>
</dbReference>
<evidence type="ECO:0000256" key="6">
    <source>
        <dbReference type="NCBIfam" id="TIGR01068"/>
    </source>
</evidence>
<dbReference type="FunFam" id="3.40.30.10:FF:000155">
    <property type="entry name" value="Thioredoxin"/>
    <property type="match status" value="1"/>
</dbReference>
<evidence type="ECO:0000259" key="10">
    <source>
        <dbReference type="PROSITE" id="PS51352"/>
    </source>
</evidence>
<evidence type="ECO:0000256" key="7">
    <source>
        <dbReference type="PIRNR" id="PIRNR000077"/>
    </source>
</evidence>
<comment type="caution">
    <text evidence="11">The sequence shown here is derived from an EMBL/GenBank/DDBJ whole genome shotgun (WGS) entry which is preliminary data.</text>
</comment>
<keyword evidence="5 9" id="KW-0676">Redox-active center</keyword>
<accession>A0A2I1I417</accession>
<evidence type="ECO:0000256" key="9">
    <source>
        <dbReference type="PIRSR" id="PIRSR000077-4"/>
    </source>
</evidence>
<evidence type="ECO:0000256" key="1">
    <source>
        <dbReference type="ARBA" id="ARBA00008987"/>
    </source>
</evidence>
<dbReference type="InterPro" id="IPR005746">
    <property type="entry name" value="Thioredoxin"/>
</dbReference>
<feature type="active site" description="Nucleophile" evidence="8">
    <location>
        <position position="30"/>
    </location>
</feature>
<name>A0A2I1I417_9ACTO</name>
<dbReference type="RefSeq" id="WP_101628523.1">
    <property type="nucleotide sequence ID" value="NZ_PKKJ01000011.1"/>
</dbReference>
<dbReference type="SUPFAM" id="SSF52833">
    <property type="entry name" value="Thioredoxin-like"/>
    <property type="match status" value="1"/>
</dbReference>
<feature type="domain" description="Thioredoxin" evidence="10">
    <location>
        <begin position="1"/>
        <end position="105"/>
    </location>
</feature>
<dbReference type="InterPro" id="IPR017937">
    <property type="entry name" value="Thioredoxin_CS"/>
</dbReference>
<dbReference type="PROSITE" id="PS51352">
    <property type="entry name" value="THIOREDOXIN_2"/>
    <property type="match status" value="1"/>
</dbReference>
<dbReference type="Gene3D" id="3.40.30.10">
    <property type="entry name" value="Glutaredoxin"/>
    <property type="match status" value="1"/>
</dbReference>
<dbReference type="Proteomes" id="UP000234545">
    <property type="component" value="Unassembled WGS sequence"/>
</dbReference>
<dbReference type="PANTHER" id="PTHR45663">
    <property type="entry name" value="GEO12009P1"/>
    <property type="match status" value="1"/>
</dbReference>
<dbReference type="OrthoDB" id="9790390at2"/>
<sequence length="120" mass="13185">MATVTLHNDNFETTIAENAIVLVDFWATWCGPCRQFGPVYEEASNKHTDIIFGKVDTDAEQNLARAAQISSIPTIMAFRDGVAVFRQSGALPGAALDDLIQQIRDLDMDQVRASIAESQK</sequence>
<reference evidence="11 12" key="1">
    <citation type="submission" date="2017-12" db="EMBL/GenBank/DDBJ databases">
        <title>Phylogenetic diversity of female urinary microbiome.</title>
        <authorList>
            <person name="Thomas-White K."/>
            <person name="Wolfe A.J."/>
        </authorList>
    </citation>
    <scope>NUCLEOTIDE SEQUENCE [LARGE SCALE GENOMIC DNA]</scope>
    <source>
        <strain evidence="11 12">UMB0250</strain>
    </source>
</reference>
<evidence type="ECO:0000256" key="4">
    <source>
        <dbReference type="ARBA" id="ARBA00023157"/>
    </source>
</evidence>
<protein>
    <recommendedName>
        <fullName evidence="6 7">Thioredoxin</fullName>
    </recommendedName>
</protein>
<dbReference type="PRINTS" id="PR00421">
    <property type="entry name" value="THIOREDOXIN"/>
</dbReference>
<dbReference type="PANTHER" id="PTHR45663:SF40">
    <property type="entry name" value="THIOREDOXIN 2"/>
    <property type="match status" value="1"/>
</dbReference>
<keyword evidence="2" id="KW-0813">Transport</keyword>
<dbReference type="InterPro" id="IPR013766">
    <property type="entry name" value="Thioredoxin_domain"/>
</dbReference>
<dbReference type="CDD" id="cd02947">
    <property type="entry name" value="TRX_family"/>
    <property type="match status" value="1"/>
</dbReference>
<proteinExistence type="inferred from homology"/>
<evidence type="ECO:0000313" key="12">
    <source>
        <dbReference type="Proteomes" id="UP000234545"/>
    </source>
</evidence>
<evidence type="ECO:0000313" key="11">
    <source>
        <dbReference type="EMBL" id="PKY65878.1"/>
    </source>
</evidence>
<keyword evidence="3" id="KW-0249">Electron transport</keyword>